<dbReference type="Proteomes" id="UP000434036">
    <property type="component" value="Unassembled WGS sequence"/>
</dbReference>
<keyword evidence="3" id="KW-0663">Pyridoxal phosphate</keyword>
<dbReference type="AlphaFoldDB" id="A0A6N8U996"/>
<dbReference type="InterPro" id="IPR015422">
    <property type="entry name" value="PyrdxlP-dep_Trfase_small"/>
</dbReference>
<accession>A0A6N8U996</accession>
<evidence type="ECO:0000259" key="6">
    <source>
        <dbReference type="Pfam" id="PF00155"/>
    </source>
</evidence>
<evidence type="ECO:0000256" key="4">
    <source>
        <dbReference type="ARBA" id="ARBA00023239"/>
    </source>
</evidence>
<reference evidence="7 8" key="1">
    <citation type="submission" date="2019-12" db="EMBL/GenBank/DDBJ databases">
        <authorList>
            <person name="Yang R."/>
        </authorList>
    </citation>
    <scope>NUCLEOTIDE SEQUENCE [LARGE SCALE GENOMIC DNA]</scope>
    <source>
        <strain evidence="7 8">DONG20-135</strain>
    </source>
</reference>
<proteinExistence type="inferred from homology"/>
<dbReference type="SUPFAM" id="SSF53383">
    <property type="entry name" value="PLP-dependent transferases"/>
    <property type="match status" value="1"/>
</dbReference>
<dbReference type="Pfam" id="PF00155">
    <property type="entry name" value="Aminotran_1_2"/>
    <property type="match status" value="1"/>
</dbReference>
<comment type="similarity">
    <text evidence="5">Belongs to the class-II pyridoxal-phosphate-dependent aminotransferase family. MalY/PatB cystathionine beta-lyase subfamily.</text>
</comment>
<name>A0A6N8U996_9FIRM</name>
<keyword evidence="8" id="KW-1185">Reference proteome</keyword>
<keyword evidence="7" id="KW-0032">Aminotransferase</keyword>
<keyword evidence="7" id="KW-0808">Transferase</keyword>
<comment type="cofactor">
    <cofactor evidence="1">
        <name>pyridoxal 5'-phosphate</name>
        <dbReference type="ChEBI" id="CHEBI:597326"/>
    </cofactor>
</comment>
<keyword evidence="4" id="KW-0456">Lyase</keyword>
<dbReference type="RefSeq" id="WP_160624763.1">
    <property type="nucleotide sequence ID" value="NZ_WUUQ01000002.1"/>
</dbReference>
<dbReference type="PANTHER" id="PTHR43525:SF1">
    <property type="entry name" value="PROTEIN MALY"/>
    <property type="match status" value="1"/>
</dbReference>
<dbReference type="EMBL" id="WUUQ01000002">
    <property type="protein sequence ID" value="MXQ73303.1"/>
    <property type="molecule type" value="Genomic_DNA"/>
</dbReference>
<organism evidence="7 8">
    <name type="scientific">Copranaerobaculum intestinale</name>
    <dbReference type="NCBI Taxonomy" id="2692629"/>
    <lineage>
        <taxon>Bacteria</taxon>
        <taxon>Bacillati</taxon>
        <taxon>Bacillota</taxon>
        <taxon>Erysipelotrichia</taxon>
        <taxon>Erysipelotrichales</taxon>
        <taxon>Erysipelotrichaceae</taxon>
        <taxon>Copranaerobaculum</taxon>
    </lineage>
</organism>
<evidence type="ECO:0000256" key="5">
    <source>
        <dbReference type="ARBA" id="ARBA00037974"/>
    </source>
</evidence>
<feature type="domain" description="Aminotransferase class I/classII large" evidence="6">
    <location>
        <begin position="43"/>
        <end position="376"/>
    </location>
</feature>
<protein>
    <recommendedName>
        <fullName evidence="2">cysteine-S-conjugate beta-lyase</fullName>
        <ecNumber evidence="2">4.4.1.13</ecNumber>
    </recommendedName>
</protein>
<dbReference type="Gene3D" id="3.90.1150.10">
    <property type="entry name" value="Aspartate Aminotransferase, domain 1"/>
    <property type="match status" value="1"/>
</dbReference>
<dbReference type="InterPro" id="IPR015424">
    <property type="entry name" value="PyrdxlP-dep_Trfase"/>
</dbReference>
<dbReference type="CDD" id="cd00609">
    <property type="entry name" value="AAT_like"/>
    <property type="match status" value="1"/>
</dbReference>
<evidence type="ECO:0000313" key="8">
    <source>
        <dbReference type="Proteomes" id="UP000434036"/>
    </source>
</evidence>
<evidence type="ECO:0000256" key="3">
    <source>
        <dbReference type="ARBA" id="ARBA00022898"/>
    </source>
</evidence>
<evidence type="ECO:0000313" key="7">
    <source>
        <dbReference type="EMBL" id="MXQ73303.1"/>
    </source>
</evidence>
<evidence type="ECO:0000256" key="2">
    <source>
        <dbReference type="ARBA" id="ARBA00012224"/>
    </source>
</evidence>
<dbReference type="GO" id="GO:0047804">
    <property type="term" value="F:cysteine-S-conjugate beta-lyase activity"/>
    <property type="evidence" value="ECO:0007669"/>
    <property type="project" value="UniProtKB-EC"/>
</dbReference>
<reference evidence="7 8" key="2">
    <citation type="submission" date="2020-01" db="EMBL/GenBank/DDBJ databases">
        <title>Clostridiaceae sp. nov. isolated from the gut of human by culturomics.</title>
        <authorList>
            <person name="Chang Y."/>
        </authorList>
    </citation>
    <scope>NUCLEOTIDE SEQUENCE [LARGE SCALE GENOMIC DNA]</scope>
    <source>
        <strain evidence="7 8">DONG20-135</strain>
    </source>
</reference>
<dbReference type="GO" id="GO:0030170">
    <property type="term" value="F:pyridoxal phosphate binding"/>
    <property type="evidence" value="ECO:0007669"/>
    <property type="project" value="InterPro"/>
</dbReference>
<gene>
    <name evidence="7" type="ORF">GSF08_05055</name>
</gene>
<dbReference type="PANTHER" id="PTHR43525">
    <property type="entry name" value="PROTEIN MALY"/>
    <property type="match status" value="1"/>
</dbReference>
<dbReference type="InterPro" id="IPR051798">
    <property type="entry name" value="Class-II_PLP-Dep_Aminotrans"/>
</dbReference>
<dbReference type="InterPro" id="IPR004839">
    <property type="entry name" value="Aminotransferase_I/II_large"/>
</dbReference>
<comment type="caution">
    <text evidence="7">The sequence shown here is derived from an EMBL/GenBank/DDBJ whole genome shotgun (WGS) entry which is preliminary data.</text>
</comment>
<dbReference type="Gene3D" id="3.40.640.10">
    <property type="entry name" value="Type I PLP-dependent aspartate aminotransferase-like (Major domain)"/>
    <property type="match status" value="1"/>
</dbReference>
<dbReference type="InterPro" id="IPR015421">
    <property type="entry name" value="PyrdxlP-dep_Trfase_major"/>
</dbReference>
<evidence type="ECO:0000256" key="1">
    <source>
        <dbReference type="ARBA" id="ARBA00001933"/>
    </source>
</evidence>
<dbReference type="EC" id="4.4.1.13" evidence="2"/>
<dbReference type="GO" id="GO:0008483">
    <property type="term" value="F:transaminase activity"/>
    <property type="evidence" value="ECO:0007669"/>
    <property type="project" value="UniProtKB-KW"/>
</dbReference>
<sequence>MNYDFDTIIERRHTACVKYKEQLMKNRPDDSIIMTLADMDLPVMKEVKDAMHQRCDHPVYGYGELKEELPKLVCSWYQERYDTPITPDSCVITPSVNTAIAWCIQTFTKPGDGILIQNPSYSPFRKNIILNNRRCLINELNYRNGQYEIDFQTFEEACKEASMFILCSPHNPISRVWSRDELKKMLHLCNQYHVLIISDEIHCDWCFQKPFLPAATFQDSVITIVSGSKTFNLQGLETSFIFLPDKKMLADYQHTVAAISYMNNQCFSEAGFKAAYQHGDEWLNQAKEYVYGNYMYMINYFQQHHLKLSFSPLEATFLAWLDCSEYVQSEAEMIDLFENKCHIYGNTFTHFDCKHPFIRLNIGVSRKVIEDFCNRLAQVIQKENS</sequence>